<dbReference type="EMBL" id="JACHOP010000015">
    <property type="protein sequence ID" value="MBB5758558.1"/>
    <property type="molecule type" value="Genomic_DNA"/>
</dbReference>
<name>A0A840ZNB4_9HYPH</name>
<reference evidence="2 3" key="1">
    <citation type="submission" date="2020-08" db="EMBL/GenBank/DDBJ databases">
        <title>Genomic Encyclopedia of Type Strains, Phase IV (KMG-IV): sequencing the most valuable type-strain genomes for metagenomic binning, comparative biology and taxonomic classification.</title>
        <authorList>
            <person name="Goeker M."/>
        </authorList>
    </citation>
    <scope>NUCLEOTIDE SEQUENCE [LARGE SCALE GENOMIC DNA]</scope>
    <source>
        <strain evidence="2 3">DSM 2163</strain>
    </source>
</reference>
<gene>
    <name evidence="2" type="ORF">HNR00_003281</name>
</gene>
<comment type="caution">
    <text evidence="2">The sequence shown here is derived from an EMBL/GenBank/DDBJ whole genome shotgun (WGS) entry which is preliminary data.</text>
</comment>
<dbReference type="RefSeq" id="WP_246390716.1">
    <property type="nucleotide sequence ID" value="NZ_JACHOP010000015.1"/>
</dbReference>
<evidence type="ECO:0000313" key="3">
    <source>
        <dbReference type="Proteomes" id="UP000583454"/>
    </source>
</evidence>
<keyword evidence="3" id="KW-1185">Reference proteome</keyword>
<proteinExistence type="predicted"/>
<dbReference type="Proteomes" id="UP000583454">
    <property type="component" value="Unassembled WGS sequence"/>
</dbReference>
<protein>
    <submittedName>
        <fullName evidence="2">Type IV secretion system protein VirB7</fullName>
    </submittedName>
</protein>
<accession>A0A840ZNB4</accession>
<evidence type="ECO:0000313" key="2">
    <source>
        <dbReference type="EMBL" id="MBB5758558.1"/>
    </source>
</evidence>
<organism evidence="2 3">
    <name type="scientific">Methylorubrum rhodinum</name>
    <dbReference type="NCBI Taxonomy" id="29428"/>
    <lineage>
        <taxon>Bacteria</taxon>
        <taxon>Pseudomonadati</taxon>
        <taxon>Pseudomonadota</taxon>
        <taxon>Alphaproteobacteria</taxon>
        <taxon>Hyphomicrobiales</taxon>
        <taxon>Methylobacteriaceae</taxon>
        <taxon>Methylorubrum</taxon>
    </lineage>
</organism>
<dbReference type="PROSITE" id="PS51257">
    <property type="entry name" value="PROKAR_LIPOPROTEIN"/>
    <property type="match status" value="1"/>
</dbReference>
<feature type="region of interest" description="Disordered" evidence="1">
    <location>
        <begin position="50"/>
        <end position="87"/>
    </location>
</feature>
<evidence type="ECO:0000256" key="1">
    <source>
        <dbReference type="SAM" id="MobiDB-lite"/>
    </source>
</evidence>
<dbReference type="AlphaFoldDB" id="A0A840ZNB4"/>
<sequence>MHRIMMASLVAAATGLGGCASVMGPAPAPSCDGGARRPLNRSMWDWEGTRPGAPVANLTAPASGQEPASPPAVPGKPIMRKGDADTRERVGVARGRVLPNLDIAASLLPCAGDVGHG</sequence>